<gene>
    <name evidence="2" type="ORF">FMOSSE_LOCUS14436</name>
</gene>
<comment type="caution">
    <text evidence="2">The sequence shown here is derived from an EMBL/GenBank/DDBJ whole genome shotgun (WGS) entry which is preliminary data.</text>
</comment>
<dbReference type="EMBL" id="CAJVPP010011074">
    <property type="protein sequence ID" value="CAG8712838.1"/>
    <property type="molecule type" value="Genomic_DNA"/>
</dbReference>
<feature type="compositionally biased region" description="Basic residues" evidence="1">
    <location>
        <begin position="71"/>
        <end position="90"/>
    </location>
</feature>
<protein>
    <submittedName>
        <fullName evidence="2">1686_t:CDS:1</fullName>
    </submittedName>
</protein>
<reference evidence="2" key="1">
    <citation type="submission" date="2021-06" db="EMBL/GenBank/DDBJ databases">
        <authorList>
            <person name="Kallberg Y."/>
            <person name="Tangrot J."/>
            <person name="Rosling A."/>
        </authorList>
    </citation>
    <scope>NUCLEOTIDE SEQUENCE</scope>
    <source>
        <strain evidence="2">87-6 pot B 2015</strain>
    </source>
</reference>
<evidence type="ECO:0000313" key="2">
    <source>
        <dbReference type="EMBL" id="CAG8712838.1"/>
    </source>
</evidence>
<sequence>RTIPTSEMTTSIIQWPENTTRSLICNVDIITDCESSRSHSALWTSISDDAYYEEGYMDRLGRDLHVDRRRTNTAKRIPPRSRSRSHFTIS</sequence>
<accession>A0A9N9N884</accession>
<evidence type="ECO:0000256" key="1">
    <source>
        <dbReference type="SAM" id="MobiDB-lite"/>
    </source>
</evidence>
<feature type="non-terminal residue" evidence="2">
    <location>
        <position position="1"/>
    </location>
</feature>
<keyword evidence="3" id="KW-1185">Reference proteome</keyword>
<organism evidence="2 3">
    <name type="scientific">Funneliformis mosseae</name>
    <name type="common">Endomycorrhizal fungus</name>
    <name type="synonym">Glomus mosseae</name>
    <dbReference type="NCBI Taxonomy" id="27381"/>
    <lineage>
        <taxon>Eukaryota</taxon>
        <taxon>Fungi</taxon>
        <taxon>Fungi incertae sedis</taxon>
        <taxon>Mucoromycota</taxon>
        <taxon>Glomeromycotina</taxon>
        <taxon>Glomeromycetes</taxon>
        <taxon>Glomerales</taxon>
        <taxon>Glomeraceae</taxon>
        <taxon>Funneliformis</taxon>
    </lineage>
</organism>
<feature type="region of interest" description="Disordered" evidence="1">
    <location>
        <begin position="69"/>
        <end position="90"/>
    </location>
</feature>
<evidence type="ECO:0000313" key="3">
    <source>
        <dbReference type="Proteomes" id="UP000789375"/>
    </source>
</evidence>
<dbReference type="AlphaFoldDB" id="A0A9N9N884"/>
<dbReference type="Proteomes" id="UP000789375">
    <property type="component" value="Unassembled WGS sequence"/>
</dbReference>
<proteinExistence type="predicted"/>
<name>A0A9N9N884_FUNMO</name>